<evidence type="ECO:0000313" key="2">
    <source>
        <dbReference type="Proteomes" id="UP001058860"/>
    </source>
</evidence>
<evidence type="ECO:0000313" key="1">
    <source>
        <dbReference type="EMBL" id="UUY02078.1"/>
    </source>
</evidence>
<accession>A0ABY5PBT8</accession>
<organism evidence="1 2">
    <name type="scientific">Svornostia abyssi</name>
    <dbReference type="NCBI Taxonomy" id="2898438"/>
    <lineage>
        <taxon>Bacteria</taxon>
        <taxon>Bacillati</taxon>
        <taxon>Actinomycetota</taxon>
        <taxon>Thermoleophilia</taxon>
        <taxon>Solirubrobacterales</taxon>
        <taxon>Baekduiaceae</taxon>
        <taxon>Svornostia</taxon>
    </lineage>
</organism>
<sequence length="148" mass="16772">MTDRLEAVIEWLGRRSLRAQILGIFLDCIVLDTIEDLTWTPEPGYGLSGPDRETIHRALRDEHDRIWAMTYDEILDEVHPEEQKPIAVPNGLPVVLLVEVFVLEEHATVQMRVVLAGPGRCYLGEGPAFVIGRDGSRDPTDDWEAGWR</sequence>
<gene>
    <name evidence="1" type="ORF">LRS13_15295</name>
</gene>
<proteinExistence type="predicted"/>
<protein>
    <submittedName>
        <fullName evidence="1">Uncharacterized protein</fullName>
    </submittedName>
</protein>
<dbReference type="EMBL" id="CP088295">
    <property type="protein sequence ID" value="UUY02078.1"/>
    <property type="molecule type" value="Genomic_DNA"/>
</dbReference>
<reference evidence="2" key="1">
    <citation type="submission" date="2021-11" db="EMBL/GenBank/DDBJ databases">
        <title>Cultivation dependent microbiological survey of springs from the worlds oldest radium mine currently devoted to the extraction of radon-saturated water.</title>
        <authorList>
            <person name="Kapinusova G."/>
            <person name="Smrhova T."/>
            <person name="Strejcek M."/>
            <person name="Suman J."/>
            <person name="Jani K."/>
            <person name="Pajer P."/>
            <person name="Uhlik O."/>
        </authorList>
    </citation>
    <scope>NUCLEOTIDE SEQUENCE [LARGE SCALE GENOMIC DNA]</scope>
    <source>
        <strain evidence="2">J379</strain>
    </source>
</reference>
<keyword evidence="2" id="KW-1185">Reference proteome</keyword>
<name>A0ABY5PBT8_9ACTN</name>
<dbReference type="RefSeq" id="WP_353862614.1">
    <property type="nucleotide sequence ID" value="NZ_CP088295.1"/>
</dbReference>
<dbReference type="Proteomes" id="UP001058860">
    <property type="component" value="Chromosome"/>
</dbReference>